<protein>
    <recommendedName>
        <fullName evidence="5">Adhesin domain-containing protein</fullName>
    </recommendedName>
</protein>
<keyword evidence="2" id="KW-0812">Transmembrane</keyword>
<reference evidence="3" key="1">
    <citation type="submission" date="2020-05" db="EMBL/GenBank/DDBJ databases">
        <title>Mycena genomes resolve the evolution of fungal bioluminescence.</title>
        <authorList>
            <person name="Tsai I.J."/>
        </authorList>
    </citation>
    <scope>NUCLEOTIDE SEQUENCE</scope>
    <source>
        <strain evidence="3">CCC161011</strain>
    </source>
</reference>
<evidence type="ECO:0000256" key="1">
    <source>
        <dbReference type="SAM" id="MobiDB-lite"/>
    </source>
</evidence>
<evidence type="ECO:0008006" key="5">
    <source>
        <dbReference type="Google" id="ProtNLM"/>
    </source>
</evidence>
<dbReference type="EMBL" id="JACAZI010000009">
    <property type="protein sequence ID" value="KAF7352086.1"/>
    <property type="molecule type" value="Genomic_DNA"/>
</dbReference>
<sequence length="454" mass="48691">MSKASSQPLLVNVSPGAGLPQYQPHPGPAPYYQTVPLTVRIEVEPYRYRRSPLRRFLCAFIIAVGIYAVIKAVVGHHRHHGFRMPWEDHWDTPSDLAFEHCVSGISSGSALAESSSIPLDAETVLLVSRYRSSSWGSSISGSLDITTSARLNNTAKIVIHSLHNTDITACMVRGNDGETGVAVFSKGSWLGHGRDAKFVKINLVLPRPEKPLQLKGIVAQLPNFSLNIGNLTGAVDFKSATFKTSNAAVRVESLTAGHAKLHTSNALITAHSFISADLDLKTSNGGISGAFNTSGSLVMTTSNAPISVTVGLENSNKTRPHDAPHAHQQQCTSPPTRTKAATSASPALPPTVDSTSKSPPPPVDSALNLMARTSNAAAEVHLHPAYQGFFRVSTSAHFVPSVTQVDESGEDKRQIEYSAVRGREVHGYVYLKEKNKELGRVVLSTSNAPAELFV</sequence>
<evidence type="ECO:0000313" key="4">
    <source>
        <dbReference type="Proteomes" id="UP000620124"/>
    </source>
</evidence>
<keyword evidence="2" id="KW-1133">Transmembrane helix</keyword>
<evidence type="ECO:0000256" key="2">
    <source>
        <dbReference type="SAM" id="Phobius"/>
    </source>
</evidence>
<dbReference type="Proteomes" id="UP000620124">
    <property type="component" value="Unassembled WGS sequence"/>
</dbReference>
<comment type="caution">
    <text evidence="3">The sequence shown here is derived from an EMBL/GenBank/DDBJ whole genome shotgun (WGS) entry which is preliminary data.</text>
</comment>
<keyword evidence="4" id="KW-1185">Reference proteome</keyword>
<accession>A0A8H6Y528</accession>
<name>A0A8H6Y528_9AGAR</name>
<feature type="transmembrane region" description="Helical" evidence="2">
    <location>
        <begin position="56"/>
        <end position="74"/>
    </location>
</feature>
<feature type="compositionally biased region" description="Polar residues" evidence="1">
    <location>
        <begin position="327"/>
        <end position="336"/>
    </location>
</feature>
<dbReference type="AlphaFoldDB" id="A0A8H6Y528"/>
<keyword evidence="2" id="KW-0472">Membrane</keyword>
<gene>
    <name evidence="3" type="ORF">MVEN_01171400</name>
</gene>
<proteinExistence type="predicted"/>
<feature type="region of interest" description="Disordered" evidence="1">
    <location>
        <begin position="313"/>
        <end position="364"/>
    </location>
</feature>
<evidence type="ECO:0000313" key="3">
    <source>
        <dbReference type="EMBL" id="KAF7352086.1"/>
    </source>
</evidence>
<dbReference type="OrthoDB" id="5570013at2759"/>
<organism evidence="3 4">
    <name type="scientific">Mycena venus</name>
    <dbReference type="NCBI Taxonomy" id="2733690"/>
    <lineage>
        <taxon>Eukaryota</taxon>
        <taxon>Fungi</taxon>
        <taxon>Dikarya</taxon>
        <taxon>Basidiomycota</taxon>
        <taxon>Agaricomycotina</taxon>
        <taxon>Agaricomycetes</taxon>
        <taxon>Agaricomycetidae</taxon>
        <taxon>Agaricales</taxon>
        <taxon>Marasmiineae</taxon>
        <taxon>Mycenaceae</taxon>
        <taxon>Mycena</taxon>
    </lineage>
</organism>